<dbReference type="CDD" id="cd09274">
    <property type="entry name" value="RNase_HI_RT_Ty3"/>
    <property type="match status" value="1"/>
</dbReference>
<keyword evidence="5" id="KW-0255">Endonuclease</keyword>
<evidence type="ECO:0000256" key="3">
    <source>
        <dbReference type="ARBA" id="ARBA00022695"/>
    </source>
</evidence>
<dbReference type="CDD" id="cd01647">
    <property type="entry name" value="RT_LTR"/>
    <property type="match status" value="1"/>
</dbReference>
<name>A0A6J2YIY1_SITOR</name>
<keyword evidence="7" id="KW-0695">RNA-directed DNA polymerase</keyword>
<keyword evidence="6" id="KW-0378">Hydrolase</keyword>
<accession>A0A6J2YIY1</accession>
<dbReference type="Gene3D" id="3.30.420.10">
    <property type="entry name" value="Ribonuclease H-like superfamily/Ribonuclease H"/>
    <property type="match status" value="1"/>
</dbReference>
<feature type="domain" description="Reverse transcriptase" evidence="8">
    <location>
        <begin position="411"/>
        <end position="588"/>
    </location>
</feature>
<dbReference type="InterPro" id="IPR041373">
    <property type="entry name" value="RT_RNaseH"/>
</dbReference>
<gene>
    <name evidence="11" type="primary">LOC115887854</name>
</gene>
<evidence type="ECO:0000256" key="5">
    <source>
        <dbReference type="ARBA" id="ARBA00022759"/>
    </source>
</evidence>
<evidence type="ECO:0000256" key="4">
    <source>
        <dbReference type="ARBA" id="ARBA00022722"/>
    </source>
</evidence>
<dbReference type="InterPro" id="IPR041588">
    <property type="entry name" value="Integrase_H2C2"/>
</dbReference>
<dbReference type="PANTHER" id="PTHR37984">
    <property type="entry name" value="PROTEIN CBG26694"/>
    <property type="match status" value="1"/>
</dbReference>
<dbReference type="OrthoDB" id="8038132at2759"/>
<dbReference type="GO" id="GO:0016787">
    <property type="term" value="F:hydrolase activity"/>
    <property type="evidence" value="ECO:0007669"/>
    <property type="project" value="UniProtKB-KW"/>
</dbReference>
<dbReference type="InterPro" id="IPR001584">
    <property type="entry name" value="Integrase_cat-core"/>
</dbReference>
<dbReference type="Gene3D" id="3.10.10.10">
    <property type="entry name" value="HIV Type 1 Reverse Transcriptase, subunit A, domain 1"/>
    <property type="match status" value="1"/>
</dbReference>
<dbReference type="GO" id="GO:0042575">
    <property type="term" value="C:DNA polymerase complex"/>
    <property type="evidence" value="ECO:0007669"/>
    <property type="project" value="UniProtKB-ARBA"/>
</dbReference>
<dbReference type="KEGG" id="soy:115887854"/>
<keyword evidence="2" id="KW-0808">Transferase</keyword>
<evidence type="ECO:0000313" key="10">
    <source>
        <dbReference type="Proteomes" id="UP000504635"/>
    </source>
</evidence>
<protein>
    <recommendedName>
        <fullName evidence="1">RNA-directed DNA polymerase</fullName>
        <ecNumber evidence="1">2.7.7.49</ecNumber>
    </recommendedName>
</protein>
<dbReference type="EC" id="2.7.7.49" evidence="1"/>
<dbReference type="GO" id="GO:0003964">
    <property type="term" value="F:RNA-directed DNA polymerase activity"/>
    <property type="evidence" value="ECO:0007669"/>
    <property type="project" value="UniProtKB-KW"/>
</dbReference>
<feature type="domain" description="Integrase catalytic" evidence="9">
    <location>
        <begin position="903"/>
        <end position="1059"/>
    </location>
</feature>
<organism evidence="10 11">
    <name type="scientific">Sitophilus oryzae</name>
    <name type="common">Rice weevil</name>
    <name type="synonym">Curculio oryzae</name>
    <dbReference type="NCBI Taxonomy" id="7048"/>
    <lineage>
        <taxon>Eukaryota</taxon>
        <taxon>Metazoa</taxon>
        <taxon>Ecdysozoa</taxon>
        <taxon>Arthropoda</taxon>
        <taxon>Hexapoda</taxon>
        <taxon>Insecta</taxon>
        <taxon>Pterygota</taxon>
        <taxon>Neoptera</taxon>
        <taxon>Endopterygota</taxon>
        <taxon>Coleoptera</taxon>
        <taxon>Polyphaga</taxon>
        <taxon>Cucujiformia</taxon>
        <taxon>Curculionidae</taxon>
        <taxon>Dryophthorinae</taxon>
        <taxon>Sitophilus</taxon>
    </lineage>
</organism>
<proteinExistence type="predicted"/>
<evidence type="ECO:0000259" key="8">
    <source>
        <dbReference type="PROSITE" id="PS50878"/>
    </source>
</evidence>
<dbReference type="PANTHER" id="PTHR37984:SF5">
    <property type="entry name" value="PROTEIN NYNRIN-LIKE"/>
    <property type="match status" value="1"/>
</dbReference>
<dbReference type="GO" id="GO:0003676">
    <property type="term" value="F:nucleic acid binding"/>
    <property type="evidence" value="ECO:0007669"/>
    <property type="project" value="InterPro"/>
</dbReference>
<dbReference type="FunFam" id="1.10.340.70:FF:000003">
    <property type="entry name" value="Protein CBG25708"/>
    <property type="match status" value="1"/>
</dbReference>
<dbReference type="InterPro" id="IPR043128">
    <property type="entry name" value="Rev_trsase/Diguanyl_cyclase"/>
</dbReference>
<dbReference type="InterPro" id="IPR000477">
    <property type="entry name" value="RT_dom"/>
</dbReference>
<dbReference type="SUPFAM" id="SSF56672">
    <property type="entry name" value="DNA/RNA polymerases"/>
    <property type="match status" value="1"/>
</dbReference>
<dbReference type="GO" id="GO:0004519">
    <property type="term" value="F:endonuclease activity"/>
    <property type="evidence" value="ECO:0007669"/>
    <property type="project" value="UniProtKB-KW"/>
</dbReference>
<keyword evidence="3" id="KW-0548">Nucleotidyltransferase</keyword>
<dbReference type="InterPro" id="IPR012337">
    <property type="entry name" value="RNaseH-like_sf"/>
</dbReference>
<evidence type="ECO:0000256" key="6">
    <source>
        <dbReference type="ARBA" id="ARBA00022801"/>
    </source>
</evidence>
<dbReference type="PROSITE" id="PS50994">
    <property type="entry name" value="INTEGRASE"/>
    <property type="match status" value="1"/>
</dbReference>
<dbReference type="Pfam" id="PF00665">
    <property type="entry name" value="rve"/>
    <property type="match status" value="1"/>
</dbReference>
<dbReference type="InParanoid" id="A0A6J2YIY1"/>
<dbReference type="Pfam" id="PF00078">
    <property type="entry name" value="RVT_1"/>
    <property type="match status" value="1"/>
</dbReference>
<sequence length="1194" mass="138148">MDVRLPEQMKFTGNISENFKLFKQNFEIFLLARGKQEVQDEVKVALLLNCMGQEAINVYNTFSLNEAEKKQYKKVIDEFGKYCNPKKNVIYERYMFFSRKQEEGEGIDKFVTDLKKLAESCEFNEQKDSLIRDRIVLGITNLRLQERLLTREDLNLEKAINECRVAEISKLQIDEVQKDQKQVYGLRKEERRGYEKEKKLKKNEGNKFDCRKCLSKHGPKQCKAYGQKCFKCGLVNHFAKACTRKPVKKEVKEVSKEKGDDNIDTGSEVDILPLKLYKSHLNDKKLESCNIILEAYGGFKIKPIGQITVNTFNDKLKEKLKLVVADVKSEPILGLKTSNMLGFIKSIDSVVSSKELFIQNNKSIFTGVGKCPQKCSIKLKKCCQPVAHPARRVPLAIKEELRKTLNELEQTGIISKTDSPGDWVSNLVIIEKSNDSLRLCLNPQDLNKAIQRFFYTIPTIEDISSKLCNKSWFTVLDFKDGFYQVELDHKSSELCTFSTVFGCYKFLRLPFGLTNAPEYFQKVNEENFRDIEGVIIYSDDLLIAANTEQEHDAILKKVIERAQMLNIKFNQTKLQYKVNEVNYVGHVFCKDGMKPSKDRWNQKHTEVLNKLKDILASDLVLGTFQSDKPIVIQTDASKDGLGCCLMQNKPISHGSRSLTAAEKNYSQCEKELLAVVFAVSKFHHFIYGRDVKIITDNKPLLGIMKKDLSKVPSPRLQRLKLKLIRYNLNFEYCSGKHMYIADLLSRSYIKDEVQDDPDMKEIVHSIEKNFSISEKRRAQFEKAIQHDSDLSKLIEYIKNGWPKYFKMIPNSLRPYWQYQNDITLSNNLLLLKDRLIVPRTLIQDMLDLLHETHFGMTKTKQRAKEMLYWVNMNAEIEKLIRNCQICERYSPKLCKEPMIPHEIPNRPFKKVASDICDYGGKSYLILMDYYSKWLEIKQMKGKTSYDVINALKEIFSIHGIPDELISDNMPYNSYECRQFAKQWNFKICTSSPHYPKSNGLAEKGVGIAKMMLRKDQDLMLSLLNYRTTPIVGLNLTPSQLLMGRNLKTKIPIDENKLLPNSYNNSNIKNEICRKRELDKKYYDLNCKVRNSFNEGQFVVIQNQNNNEWEAGQIVKPVPDSPRSYIVKDSRGAIVRRNSSHLKSSESGSVIDQNTCDSADQNCDSSSEIVSLHQENERPKRQIKNPVKFKDYQLF</sequence>
<dbReference type="InterPro" id="IPR050951">
    <property type="entry name" value="Retrovirus_Pol_polyprotein"/>
</dbReference>
<dbReference type="Gene3D" id="3.30.70.270">
    <property type="match status" value="1"/>
</dbReference>
<dbReference type="SUPFAM" id="SSF53098">
    <property type="entry name" value="Ribonuclease H-like"/>
    <property type="match status" value="1"/>
</dbReference>
<dbReference type="Pfam" id="PF17917">
    <property type="entry name" value="RT_RNaseH"/>
    <property type="match status" value="1"/>
</dbReference>
<evidence type="ECO:0000256" key="2">
    <source>
        <dbReference type="ARBA" id="ARBA00022679"/>
    </source>
</evidence>
<evidence type="ECO:0000256" key="1">
    <source>
        <dbReference type="ARBA" id="ARBA00012493"/>
    </source>
</evidence>
<dbReference type="FunFam" id="3.10.20.370:FF:000001">
    <property type="entry name" value="Retrovirus-related Pol polyprotein from transposon 17.6-like protein"/>
    <property type="match status" value="1"/>
</dbReference>
<dbReference type="Gene3D" id="3.10.20.370">
    <property type="match status" value="1"/>
</dbReference>
<dbReference type="GeneID" id="115887854"/>
<dbReference type="Gene3D" id="1.10.340.70">
    <property type="match status" value="1"/>
</dbReference>
<dbReference type="InterPro" id="IPR043502">
    <property type="entry name" value="DNA/RNA_pol_sf"/>
</dbReference>
<reference evidence="11" key="1">
    <citation type="submission" date="2025-08" db="UniProtKB">
        <authorList>
            <consortium name="RefSeq"/>
        </authorList>
    </citation>
    <scope>IDENTIFICATION</scope>
    <source>
        <tissue evidence="11">Gonads</tissue>
    </source>
</reference>
<evidence type="ECO:0000313" key="11">
    <source>
        <dbReference type="RefSeq" id="XP_030763226.1"/>
    </source>
</evidence>
<dbReference type="RefSeq" id="XP_030763226.1">
    <property type="nucleotide sequence ID" value="XM_030907366.1"/>
</dbReference>
<dbReference type="AlphaFoldDB" id="A0A6J2YIY1"/>
<evidence type="ECO:0000256" key="7">
    <source>
        <dbReference type="ARBA" id="ARBA00022918"/>
    </source>
</evidence>
<dbReference type="GO" id="GO:0015074">
    <property type="term" value="P:DNA integration"/>
    <property type="evidence" value="ECO:0007669"/>
    <property type="project" value="InterPro"/>
</dbReference>
<dbReference type="Proteomes" id="UP000504635">
    <property type="component" value="Unplaced"/>
</dbReference>
<dbReference type="Pfam" id="PF17921">
    <property type="entry name" value="Integrase_H2C2"/>
    <property type="match status" value="1"/>
</dbReference>
<dbReference type="FunFam" id="3.30.420.10:FF:000063">
    <property type="entry name" value="Retrovirus-related Pol polyprotein from transposon 297-like Protein"/>
    <property type="match status" value="1"/>
</dbReference>
<evidence type="ECO:0000259" key="9">
    <source>
        <dbReference type="PROSITE" id="PS50994"/>
    </source>
</evidence>
<dbReference type="InterPro" id="IPR036397">
    <property type="entry name" value="RNaseH_sf"/>
</dbReference>
<keyword evidence="10" id="KW-1185">Reference proteome</keyword>
<dbReference type="PROSITE" id="PS50878">
    <property type="entry name" value="RT_POL"/>
    <property type="match status" value="1"/>
</dbReference>
<keyword evidence="4" id="KW-0540">Nuclease</keyword>